<evidence type="ECO:0000256" key="1">
    <source>
        <dbReference type="SAM" id="MobiDB-lite"/>
    </source>
</evidence>
<gene>
    <name evidence="2" type="ORF">PoB_001561700</name>
</gene>
<keyword evidence="3" id="KW-1185">Reference proteome</keyword>
<dbReference type="EMBL" id="BLXT01001916">
    <property type="protein sequence ID" value="GFN89111.1"/>
    <property type="molecule type" value="Genomic_DNA"/>
</dbReference>
<evidence type="ECO:0000313" key="2">
    <source>
        <dbReference type="EMBL" id="GFN89111.1"/>
    </source>
</evidence>
<sequence>MANYLRMPNVKNNQGPTPGSPMPVLSVGPTLLLEMRTIICQEGCIKFLGIFHRQDTKRHSRLPRSHVAKPAKYQIGRMASVTLAGVSPH</sequence>
<proteinExistence type="predicted"/>
<organism evidence="2 3">
    <name type="scientific">Plakobranchus ocellatus</name>
    <dbReference type="NCBI Taxonomy" id="259542"/>
    <lineage>
        <taxon>Eukaryota</taxon>
        <taxon>Metazoa</taxon>
        <taxon>Spiralia</taxon>
        <taxon>Lophotrochozoa</taxon>
        <taxon>Mollusca</taxon>
        <taxon>Gastropoda</taxon>
        <taxon>Heterobranchia</taxon>
        <taxon>Euthyneura</taxon>
        <taxon>Panpulmonata</taxon>
        <taxon>Sacoglossa</taxon>
        <taxon>Placobranchoidea</taxon>
        <taxon>Plakobranchidae</taxon>
        <taxon>Plakobranchus</taxon>
    </lineage>
</organism>
<comment type="caution">
    <text evidence="2">The sequence shown here is derived from an EMBL/GenBank/DDBJ whole genome shotgun (WGS) entry which is preliminary data.</text>
</comment>
<dbReference type="Proteomes" id="UP000735302">
    <property type="component" value="Unassembled WGS sequence"/>
</dbReference>
<name>A0AAV3Z3I5_9GAST</name>
<evidence type="ECO:0000313" key="3">
    <source>
        <dbReference type="Proteomes" id="UP000735302"/>
    </source>
</evidence>
<feature type="region of interest" description="Disordered" evidence="1">
    <location>
        <begin position="1"/>
        <end position="23"/>
    </location>
</feature>
<dbReference type="AlphaFoldDB" id="A0AAV3Z3I5"/>
<reference evidence="2 3" key="1">
    <citation type="journal article" date="2021" name="Elife">
        <title>Chloroplast acquisition without the gene transfer in kleptoplastic sea slugs, Plakobranchus ocellatus.</title>
        <authorList>
            <person name="Maeda T."/>
            <person name="Takahashi S."/>
            <person name="Yoshida T."/>
            <person name="Shimamura S."/>
            <person name="Takaki Y."/>
            <person name="Nagai Y."/>
            <person name="Toyoda A."/>
            <person name="Suzuki Y."/>
            <person name="Arimoto A."/>
            <person name="Ishii H."/>
            <person name="Satoh N."/>
            <person name="Nishiyama T."/>
            <person name="Hasebe M."/>
            <person name="Maruyama T."/>
            <person name="Minagawa J."/>
            <person name="Obokata J."/>
            <person name="Shigenobu S."/>
        </authorList>
    </citation>
    <scope>NUCLEOTIDE SEQUENCE [LARGE SCALE GENOMIC DNA]</scope>
</reference>
<protein>
    <submittedName>
        <fullName evidence="2">Uncharacterized protein</fullName>
    </submittedName>
</protein>
<accession>A0AAV3Z3I5</accession>